<reference evidence="1" key="3">
    <citation type="submission" date="2023-05" db="EMBL/GenBank/DDBJ databases">
        <authorList>
            <person name="Smith C.H."/>
        </authorList>
    </citation>
    <scope>NUCLEOTIDE SEQUENCE</scope>
    <source>
        <strain evidence="1">CHS0354</strain>
        <tissue evidence="1">Mantle</tissue>
    </source>
</reference>
<reference evidence="1" key="1">
    <citation type="journal article" date="2021" name="Genome Biol. Evol.">
        <title>A High-Quality Reference Genome for a Parasitic Bivalve with Doubly Uniparental Inheritance (Bivalvia: Unionida).</title>
        <authorList>
            <person name="Smith C.H."/>
        </authorList>
    </citation>
    <scope>NUCLEOTIDE SEQUENCE</scope>
    <source>
        <strain evidence="1">CHS0354</strain>
    </source>
</reference>
<keyword evidence="2" id="KW-1185">Reference proteome</keyword>
<reference evidence="1" key="2">
    <citation type="journal article" date="2021" name="Genome Biol. Evol.">
        <title>Developing a high-quality reference genome for a parasitic bivalve with doubly uniparental inheritance (Bivalvia: Unionida).</title>
        <authorList>
            <person name="Smith C.H."/>
        </authorList>
    </citation>
    <scope>NUCLEOTIDE SEQUENCE</scope>
    <source>
        <strain evidence="1">CHS0354</strain>
        <tissue evidence="1">Mantle</tissue>
    </source>
</reference>
<dbReference type="EMBL" id="JAEAOA010002046">
    <property type="protein sequence ID" value="KAK3611397.1"/>
    <property type="molecule type" value="Genomic_DNA"/>
</dbReference>
<comment type="caution">
    <text evidence="1">The sequence shown here is derived from an EMBL/GenBank/DDBJ whole genome shotgun (WGS) entry which is preliminary data.</text>
</comment>
<evidence type="ECO:0000313" key="2">
    <source>
        <dbReference type="Proteomes" id="UP001195483"/>
    </source>
</evidence>
<protein>
    <submittedName>
        <fullName evidence="1">Uncharacterized protein</fullName>
    </submittedName>
</protein>
<name>A0AAE0TJA8_9BIVA</name>
<organism evidence="1 2">
    <name type="scientific">Potamilus streckersoni</name>
    <dbReference type="NCBI Taxonomy" id="2493646"/>
    <lineage>
        <taxon>Eukaryota</taxon>
        <taxon>Metazoa</taxon>
        <taxon>Spiralia</taxon>
        <taxon>Lophotrochozoa</taxon>
        <taxon>Mollusca</taxon>
        <taxon>Bivalvia</taxon>
        <taxon>Autobranchia</taxon>
        <taxon>Heteroconchia</taxon>
        <taxon>Palaeoheterodonta</taxon>
        <taxon>Unionida</taxon>
        <taxon>Unionoidea</taxon>
        <taxon>Unionidae</taxon>
        <taxon>Ambleminae</taxon>
        <taxon>Lampsilini</taxon>
        <taxon>Potamilus</taxon>
    </lineage>
</organism>
<accession>A0AAE0TJA8</accession>
<proteinExistence type="predicted"/>
<gene>
    <name evidence="1" type="ORF">CHS0354_034839</name>
</gene>
<dbReference type="Proteomes" id="UP001195483">
    <property type="component" value="Unassembled WGS sequence"/>
</dbReference>
<dbReference type="AlphaFoldDB" id="A0AAE0TJA8"/>
<evidence type="ECO:0000313" key="1">
    <source>
        <dbReference type="EMBL" id="KAK3611397.1"/>
    </source>
</evidence>
<sequence length="551" mass="62513">MSNLVESLLNCVHEEFLADVDPLMLAQALFNDDVIDGSFMDELTEMSLVGSSKDLIGRRMIQCLPYYCSSSQLSNALCKTGNQSLAKRMNRIAESQNIKCIRSITVDAGVTKKNIRLFFRELKNCIYSCKLEDPKKSLRKMALVYDKKMRLERLSRTRQYLADKLTMILAVELDAPIEEDELFIHLPSSEEQLNRCLIINQMKDLVSETSNPLITNMILFTRVSIENAMQGKFEEGETDLKMALQNACQTNPCLEKADMYYRIVHFYHRKFEHYPSDETRKSLMTFAEIGLGMLGQEADVVQCQWRVLFCIRMIFGQLCMSTECRIIPLNVSIAGIEKSKQLLAIIEESWEGITNKTKLLYYMAKARLSEVTNDIPMAVHYTKKTKQIALENRSKHFKYINEYLCFLASGGATGFGSTAVCDADDLDSSENTSGAKFVYHTISTEESKSITFLKCNNPRILHETEGVVVKSRITTAENCYTIDGVTYISTALGLGTNSSAEQKCITYSWRNGEQDWKLYLHKQCPVEGDTNSICSSETFSFDDDLLFGDGH</sequence>